<keyword evidence="3" id="KW-0479">Metal-binding</keyword>
<dbReference type="Gene3D" id="1.10.10.1100">
    <property type="entry name" value="BFD-like [2Fe-2S]-binding domain"/>
    <property type="match status" value="1"/>
</dbReference>
<keyword evidence="6" id="KW-0411">Iron-sulfur</keyword>
<dbReference type="GO" id="GO:0051536">
    <property type="term" value="F:iron-sulfur cluster binding"/>
    <property type="evidence" value="ECO:0007669"/>
    <property type="project" value="UniProtKB-KW"/>
</dbReference>
<reference evidence="8 9" key="1">
    <citation type="submission" date="2016-09" db="EMBL/GenBank/DDBJ databases">
        <authorList>
            <person name="Capua I."/>
            <person name="De Benedictis P."/>
            <person name="Joannis T."/>
            <person name="Lombin L.H."/>
            <person name="Cattoli G."/>
        </authorList>
    </citation>
    <scope>NUCLEOTIDE SEQUENCE [LARGE SCALE GENOMIC DNA]</scope>
    <source>
        <strain evidence="8 9">A7P-90m</strain>
    </source>
</reference>
<feature type="domain" description="BFD-like [2Fe-2S]-binding" evidence="7">
    <location>
        <begin position="3"/>
        <end position="51"/>
    </location>
</feature>
<keyword evidence="9" id="KW-1185">Reference proteome</keyword>
<evidence type="ECO:0000256" key="3">
    <source>
        <dbReference type="ARBA" id="ARBA00022723"/>
    </source>
</evidence>
<dbReference type="Proteomes" id="UP000199452">
    <property type="component" value="Unassembled WGS sequence"/>
</dbReference>
<name>A0A1G6GN79_9BACT</name>
<evidence type="ECO:0000256" key="5">
    <source>
        <dbReference type="ARBA" id="ARBA00023004"/>
    </source>
</evidence>
<dbReference type="EMBL" id="FMYP01000002">
    <property type="protein sequence ID" value="SDB83398.1"/>
    <property type="molecule type" value="Genomic_DNA"/>
</dbReference>
<dbReference type="RefSeq" id="WP_092434472.1">
    <property type="nucleotide sequence ID" value="NZ_FMYP01000002.1"/>
</dbReference>
<dbReference type="InterPro" id="IPR007419">
    <property type="entry name" value="BFD-like_2Fe2S-bd_dom"/>
</dbReference>
<dbReference type="InterPro" id="IPR041854">
    <property type="entry name" value="BFD-like_2Fe2S-bd_dom_sf"/>
</dbReference>
<organism evidence="8 9">
    <name type="scientific">Williamwhitmania taraxaci</name>
    <dbReference type="NCBI Taxonomy" id="1640674"/>
    <lineage>
        <taxon>Bacteria</taxon>
        <taxon>Pseudomonadati</taxon>
        <taxon>Bacteroidota</taxon>
        <taxon>Bacteroidia</taxon>
        <taxon>Bacteroidales</taxon>
        <taxon>Williamwhitmaniaceae</taxon>
        <taxon>Williamwhitmania</taxon>
    </lineage>
</organism>
<evidence type="ECO:0000256" key="6">
    <source>
        <dbReference type="ARBA" id="ARBA00023014"/>
    </source>
</evidence>
<dbReference type="STRING" id="1640674.SAMN05216323_100285"/>
<dbReference type="PANTHER" id="PTHR43809:SF1">
    <property type="entry name" value="NITRITE REDUCTASE (NADH) LARGE SUBUNIT"/>
    <property type="match status" value="1"/>
</dbReference>
<evidence type="ECO:0000259" key="7">
    <source>
        <dbReference type="Pfam" id="PF04324"/>
    </source>
</evidence>
<evidence type="ECO:0000313" key="8">
    <source>
        <dbReference type="EMBL" id="SDB83398.1"/>
    </source>
</evidence>
<evidence type="ECO:0000313" key="9">
    <source>
        <dbReference type="Proteomes" id="UP000199452"/>
    </source>
</evidence>
<accession>A0A1G6GN79</accession>
<dbReference type="PANTHER" id="PTHR43809">
    <property type="entry name" value="NITRITE REDUCTASE (NADH) LARGE SUBUNIT"/>
    <property type="match status" value="1"/>
</dbReference>
<comment type="cofactor">
    <cofactor evidence="1">
        <name>[4Fe-4S] cluster</name>
        <dbReference type="ChEBI" id="CHEBI:49883"/>
    </cofactor>
</comment>
<dbReference type="GO" id="GO:0046872">
    <property type="term" value="F:metal ion binding"/>
    <property type="evidence" value="ECO:0007669"/>
    <property type="project" value="UniProtKB-KW"/>
</dbReference>
<dbReference type="AlphaFoldDB" id="A0A1G6GN79"/>
<evidence type="ECO:0000256" key="1">
    <source>
        <dbReference type="ARBA" id="ARBA00001966"/>
    </source>
</evidence>
<dbReference type="InterPro" id="IPR052034">
    <property type="entry name" value="NasD-like"/>
</dbReference>
<sequence length="68" mass="7727">MKICSCYEVSKSELVKAIRKQMLESIVDVQVVTKASTGCGRCKPVVLEILKREVDKRSDKNTQLRLPF</sequence>
<gene>
    <name evidence="8" type="ORF">SAMN05216323_100285</name>
</gene>
<evidence type="ECO:0000256" key="2">
    <source>
        <dbReference type="ARBA" id="ARBA00022617"/>
    </source>
</evidence>
<dbReference type="Pfam" id="PF04324">
    <property type="entry name" value="Fer2_BFD"/>
    <property type="match status" value="1"/>
</dbReference>
<dbReference type="GO" id="GO:0016491">
    <property type="term" value="F:oxidoreductase activity"/>
    <property type="evidence" value="ECO:0007669"/>
    <property type="project" value="UniProtKB-KW"/>
</dbReference>
<dbReference type="OrthoDB" id="1117882at2"/>
<keyword evidence="5" id="KW-0408">Iron</keyword>
<evidence type="ECO:0000256" key="4">
    <source>
        <dbReference type="ARBA" id="ARBA00023002"/>
    </source>
</evidence>
<keyword evidence="2" id="KW-0349">Heme</keyword>
<keyword evidence="4" id="KW-0560">Oxidoreductase</keyword>
<protein>
    <submittedName>
        <fullName evidence="8">Nitrite reductase (NADH) large subunit</fullName>
    </submittedName>
</protein>
<proteinExistence type="predicted"/>